<evidence type="ECO:0000313" key="3">
    <source>
        <dbReference type="Proteomes" id="UP000693970"/>
    </source>
</evidence>
<protein>
    <submittedName>
        <fullName evidence="2">Uncharacterized protein</fullName>
    </submittedName>
</protein>
<feature type="compositionally biased region" description="Polar residues" evidence="1">
    <location>
        <begin position="24"/>
        <end position="48"/>
    </location>
</feature>
<name>A0A9K3PEQ0_9STRA</name>
<reference evidence="2" key="1">
    <citation type="journal article" date="2021" name="Sci. Rep.">
        <title>Diploid genomic architecture of Nitzschia inconspicua, an elite biomass production diatom.</title>
        <authorList>
            <person name="Oliver A."/>
            <person name="Podell S."/>
            <person name="Pinowska A."/>
            <person name="Traller J.C."/>
            <person name="Smith S.R."/>
            <person name="McClure R."/>
            <person name="Beliaev A."/>
            <person name="Bohutskyi P."/>
            <person name="Hill E.A."/>
            <person name="Rabines A."/>
            <person name="Zheng H."/>
            <person name="Allen L.Z."/>
            <person name="Kuo A."/>
            <person name="Grigoriev I.V."/>
            <person name="Allen A.E."/>
            <person name="Hazlebeck D."/>
            <person name="Allen E.E."/>
        </authorList>
    </citation>
    <scope>NUCLEOTIDE SEQUENCE</scope>
    <source>
        <strain evidence="2">Hildebrandi</strain>
    </source>
</reference>
<sequence>MSMLPRLKPRPRRLGPENVMPTDLNASTSTTFKNQKMNTNTWKESNCNADAKSDSKESILRTPLLDSKQTTNPSTSSSTKKTSPRTSAHWTHSPPQVTEEVTKTPVRHGGYHNNDVPYTSFAAESSIDITLTPPARPSQSLSIASKRNSIEIRQANTTKRRRCRQKQYSKDTVLSSILITAPTNPKSSPNSNEEFLLNDRQTRTTSEYNHGDLSDDNSKFPFLVDQGHLLSQKERTKQYWEWCYGKRTLVDTSNGSGSFSAKRMPPTKGCLSSSKPHRTHSKSFNVPPNLFGESGNARKSFHVQFGSPTAVEYDVESCSRQLTPMPADKVKGKYSMTPNNPTQEEEELVIETKHNNAILSEWEGSEAKRSTRSIKKARKNAKMRNKKNRRESALFACKTRPWQCDESNDERTHGRNKEDFSFAMDQGDAFSSPSEHISEGMATLRVSTVAIEENTTELMANLHSLNESGAVCTSNTNGVCDKVLEPFSTSEGDAPSDKVLCQELSYSVHDATLSKKNETINPLPSMKNGEGMAIDDAIDILKVLYQNPNWDQEIHVPLSLQFLSRIGIINGVDLLNVLQWLDPFFLDVMYYSAEEYLTDANHCTPVSVNSPISEAAARRRTISLWKWAEVEFIPCIIERLKAKEKSWLPFYSSVAKHIAHESDVPGLELEIQFLEREIEAECHEIDKLSAALGPTSFLQCHATTWTNLLGFHLEKFDDGEFVLRWQHIEDLETALTFRTDVVPDCKISPLCSTSIQCAPEIRQALEVGMQLLTTNLREDLGGLELKAAILRLGKCFSKLDQILLAIQRVQIAQGFSIFVDTHSPTISICGTNKTFRLSLGHDLSLVSFAILDAQGAALTPTSRIFHLGLSIPECIDRIINY</sequence>
<reference evidence="2" key="2">
    <citation type="submission" date="2021-04" db="EMBL/GenBank/DDBJ databases">
        <authorList>
            <person name="Podell S."/>
        </authorList>
    </citation>
    <scope>NUCLEOTIDE SEQUENCE</scope>
    <source>
        <strain evidence="2">Hildebrandi</strain>
    </source>
</reference>
<organism evidence="2 3">
    <name type="scientific">Nitzschia inconspicua</name>
    <dbReference type="NCBI Taxonomy" id="303405"/>
    <lineage>
        <taxon>Eukaryota</taxon>
        <taxon>Sar</taxon>
        <taxon>Stramenopiles</taxon>
        <taxon>Ochrophyta</taxon>
        <taxon>Bacillariophyta</taxon>
        <taxon>Bacillariophyceae</taxon>
        <taxon>Bacillariophycidae</taxon>
        <taxon>Bacillariales</taxon>
        <taxon>Bacillariaceae</taxon>
        <taxon>Nitzschia</taxon>
    </lineage>
</organism>
<feature type="compositionally biased region" description="Low complexity" evidence="1">
    <location>
        <begin position="67"/>
        <end position="87"/>
    </location>
</feature>
<dbReference type="OrthoDB" id="10639592at2759"/>
<accession>A0A9K3PEQ0</accession>
<evidence type="ECO:0000256" key="1">
    <source>
        <dbReference type="SAM" id="MobiDB-lite"/>
    </source>
</evidence>
<evidence type="ECO:0000313" key="2">
    <source>
        <dbReference type="EMBL" id="KAG7344066.1"/>
    </source>
</evidence>
<feature type="region of interest" description="Disordered" evidence="1">
    <location>
        <begin position="255"/>
        <end position="288"/>
    </location>
</feature>
<dbReference type="EMBL" id="JAGRRH010000023">
    <property type="protein sequence ID" value="KAG7344066.1"/>
    <property type="molecule type" value="Genomic_DNA"/>
</dbReference>
<dbReference type="AlphaFoldDB" id="A0A9K3PEQ0"/>
<keyword evidence="3" id="KW-1185">Reference proteome</keyword>
<comment type="caution">
    <text evidence="2">The sequence shown here is derived from an EMBL/GenBank/DDBJ whole genome shotgun (WGS) entry which is preliminary data.</text>
</comment>
<feature type="compositionally biased region" description="Basic residues" evidence="1">
    <location>
        <begin position="370"/>
        <end position="389"/>
    </location>
</feature>
<proteinExistence type="predicted"/>
<gene>
    <name evidence="2" type="ORF">IV203_022074</name>
</gene>
<dbReference type="Proteomes" id="UP000693970">
    <property type="component" value="Unassembled WGS sequence"/>
</dbReference>
<feature type="region of interest" description="Disordered" evidence="1">
    <location>
        <begin position="1"/>
        <end position="112"/>
    </location>
</feature>
<feature type="region of interest" description="Disordered" evidence="1">
    <location>
        <begin position="361"/>
        <end position="390"/>
    </location>
</feature>